<dbReference type="AlphaFoldDB" id="A0A8J3Q6B9"/>
<dbReference type="EMBL" id="BONY01000010">
    <property type="protein sequence ID" value="GIH03965.1"/>
    <property type="molecule type" value="Genomic_DNA"/>
</dbReference>
<organism evidence="1 2">
    <name type="scientific">Rhizocola hellebori</name>
    <dbReference type="NCBI Taxonomy" id="1392758"/>
    <lineage>
        <taxon>Bacteria</taxon>
        <taxon>Bacillati</taxon>
        <taxon>Actinomycetota</taxon>
        <taxon>Actinomycetes</taxon>
        <taxon>Micromonosporales</taxon>
        <taxon>Micromonosporaceae</taxon>
        <taxon>Rhizocola</taxon>
    </lineage>
</organism>
<evidence type="ECO:0008006" key="3">
    <source>
        <dbReference type="Google" id="ProtNLM"/>
    </source>
</evidence>
<keyword evidence="2" id="KW-1185">Reference proteome</keyword>
<sequence>MKNTQTSIEHALEIACDESGWEGSNLAAANSDVIAHASIRLDIDAAAEWIRALRHRSGHDSYEYKASHLLRARGGPRLAEFLGPSGPVHGQARVHLTHKFCFILGRVLDLFLGGFADTASLGLRPDPSLADAAARLCRAGPGTFGPEPWQAFLAATNVVLRADRGWKVRPPVDAFFGQVEVLRTSNADSPVGQVLDDLRELRRRDAYSARERLLEGHVLQPVLEPLLPALAGTVLHWSRGLHPVAVVHDEQSALTERRMRLLEQILAAPPLELIQLPAHGHFLHFRQTDSRTDPRVQVADLLAGVARKIASDELAGRSDPQLTALLRPYLDPASRWCAELTDPSLRAAG</sequence>
<accession>A0A8J3Q6B9</accession>
<comment type="caution">
    <text evidence="1">The sequence shown here is derived from an EMBL/GenBank/DDBJ whole genome shotgun (WGS) entry which is preliminary data.</text>
</comment>
<gene>
    <name evidence="1" type="ORF">Rhe02_20320</name>
</gene>
<proteinExistence type="predicted"/>
<evidence type="ECO:0000313" key="1">
    <source>
        <dbReference type="EMBL" id="GIH03965.1"/>
    </source>
</evidence>
<reference evidence="1" key="1">
    <citation type="submission" date="2021-01" db="EMBL/GenBank/DDBJ databases">
        <title>Whole genome shotgun sequence of Rhizocola hellebori NBRC 109834.</title>
        <authorList>
            <person name="Komaki H."/>
            <person name="Tamura T."/>
        </authorList>
    </citation>
    <scope>NUCLEOTIDE SEQUENCE</scope>
    <source>
        <strain evidence="1">NBRC 109834</strain>
    </source>
</reference>
<dbReference type="RefSeq" id="WP_203907866.1">
    <property type="nucleotide sequence ID" value="NZ_BONY01000010.1"/>
</dbReference>
<protein>
    <recommendedName>
        <fullName evidence="3">DUF3800 domain-containing protein</fullName>
    </recommendedName>
</protein>
<name>A0A8J3Q6B9_9ACTN</name>
<evidence type="ECO:0000313" key="2">
    <source>
        <dbReference type="Proteomes" id="UP000612899"/>
    </source>
</evidence>
<dbReference type="Proteomes" id="UP000612899">
    <property type="component" value="Unassembled WGS sequence"/>
</dbReference>